<dbReference type="Pfam" id="PF11557">
    <property type="entry name" value="Omp_AT"/>
    <property type="match status" value="1"/>
</dbReference>
<dbReference type="OrthoDB" id="6080400at2"/>
<proteinExistence type="predicted"/>
<dbReference type="EMBL" id="JRWP01000003">
    <property type="protein sequence ID" value="KGY10523.1"/>
    <property type="molecule type" value="Genomic_DNA"/>
</dbReference>
<accession>A0A0A5JRG2</accession>
<comment type="caution">
    <text evidence="3">The sequence shown here is derived from an EMBL/GenBank/DDBJ whole genome shotgun (WGS) entry which is preliminary data.</text>
</comment>
<dbReference type="InterPro" id="IPR021621">
    <property type="entry name" value="Omp_AT"/>
</dbReference>
<feature type="domain" description="Solitary outer membrane autotransporter-like beta-barrel" evidence="2">
    <location>
        <begin position="9"/>
        <end position="327"/>
    </location>
</feature>
<gene>
    <name evidence="3" type="ORF">NM06_01565</name>
</gene>
<dbReference type="Proteomes" id="UP000030451">
    <property type="component" value="Unassembled WGS sequence"/>
</dbReference>
<dbReference type="RefSeq" id="WP_038187254.1">
    <property type="nucleotide sequence ID" value="NZ_JRWP01000003.1"/>
</dbReference>
<reference evidence="3 4" key="1">
    <citation type="submission" date="2014-10" db="EMBL/GenBank/DDBJ databases">
        <title>Genome sequencing of Vibrio sinaloensis T08.</title>
        <authorList>
            <person name="Chan K.-G."/>
            <person name="Mohamad N.I."/>
        </authorList>
    </citation>
    <scope>NUCLEOTIDE SEQUENCE [LARGE SCALE GENOMIC DNA]</scope>
    <source>
        <strain evidence="3 4">T08</strain>
    </source>
</reference>
<evidence type="ECO:0000313" key="3">
    <source>
        <dbReference type="EMBL" id="KGY10523.1"/>
    </source>
</evidence>
<sequence length="329" mass="37286">MKSQRLTYTALVCSLIPTMSANAEQVDALRNYLEQAFATSIVLTDSDVFTLGIHDFDPNDWFNMQNEDIGSEESVQLRQQIAATTLPYTFDLAGDNETGKHLLFTRLSAIRSEQDFEVPSVDIKDVNDEYVVGGFVAYRYQYKLNDHWTLTPGFGLHLQYFRNSHDYRSDLSEEFVKPQLDGVLFNTSAWALSYEPHVKAKYHKTTEWGSWNFSSTFHYFYGYGWGEANHGVVGHPEGWYMANGADVYYNVSQLGESVQSVYASLRRIEIGGDTSKPLATPHYYEASLGWLMTPPFHTELIDNVGIGLNLNYGSALRGGSIVFFFNQVD</sequence>
<name>A0A0A5JRG2_PHOS4</name>
<feature type="chain" id="PRO_5002010915" description="Solitary outer membrane autotransporter-like beta-barrel domain-containing protein" evidence="1">
    <location>
        <begin position="24"/>
        <end position="329"/>
    </location>
</feature>
<evidence type="ECO:0000259" key="2">
    <source>
        <dbReference type="Pfam" id="PF11557"/>
    </source>
</evidence>
<protein>
    <recommendedName>
        <fullName evidence="2">Solitary outer membrane autotransporter-like beta-barrel domain-containing protein</fullName>
    </recommendedName>
</protein>
<dbReference type="AlphaFoldDB" id="A0A0A5JRG2"/>
<dbReference type="STRING" id="379097.SE23_04125"/>
<organism evidence="3 4">
    <name type="scientific">Photobacterium sp. (strain ATCC 43367)</name>
    <dbReference type="NCBI Taxonomy" id="379097"/>
    <lineage>
        <taxon>Bacteria</taxon>
        <taxon>Pseudomonadati</taxon>
        <taxon>Pseudomonadota</taxon>
        <taxon>Gammaproteobacteria</taxon>
        <taxon>Vibrionales</taxon>
        <taxon>Vibrionaceae</taxon>
        <taxon>Vibrio</taxon>
        <taxon>Vibrio oreintalis group</taxon>
    </lineage>
</organism>
<evidence type="ECO:0000313" key="4">
    <source>
        <dbReference type="Proteomes" id="UP000030451"/>
    </source>
</evidence>
<keyword evidence="1" id="KW-0732">Signal</keyword>
<evidence type="ECO:0000256" key="1">
    <source>
        <dbReference type="SAM" id="SignalP"/>
    </source>
</evidence>
<feature type="signal peptide" evidence="1">
    <location>
        <begin position="1"/>
        <end position="23"/>
    </location>
</feature>